<dbReference type="Proteomes" id="UP000031561">
    <property type="component" value="Unassembled WGS sequence"/>
</dbReference>
<sequence>MENLNASLQACRYCQYYSPEGRRGGHCSQLGVPVQGEWTACLLMIPTFSRSPEHIPVYCRAEGEESLATVIIHPANQPCLPQVG</sequence>
<accession>A0ABD4SZW0</accession>
<evidence type="ECO:0000313" key="2">
    <source>
        <dbReference type="Proteomes" id="UP000031561"/>
    </source>
</evidence>
<keyword evidence="2" id="KW-1185">Reference proteome</keyword>
<dbReference type="RefSeq" id="WP_166283885.1">
    <property type="nucleotide sequence ID" value="NZ_JTHE03000018.1"/>
</dbReference>
<dbReference type="AlphaFoldDB" id="A0ABD4SZW0"/>
<protein>
    <submittedName>
        <fullName evidence="1">Uncharacterized protein</fullName>
    </submittedName>
</protein>
<dbReference type="EMBL" id="JTHE03000018">
    <property type="protein sequence ID" value="MCM1981733.1"/>
    <property type="molecule type" value="Genomic_DNA"/>
</dbReference>
<gene>
    <name evidence="1" type="ORF">QQ91_0002655</name>
</gene>
<evidence type="ECO:0000313" key="1">
    <source>
        <dbReference type="EMBL" id="MCM1981733.1"/>
    </source>
</evidence>
<comment type="caution">
    <text evidence="1">The sequence shown here is derived from an EMBL/GenBank/DDBJ whole genome shotgun (WGS) entry which is preliminary data.</text>
</comment>
<name>A0ABD4SZW0_9CYAN</name>
<reference evidence="1 2" key="1">
    <citation type="journal article" date="2015" name="Genome Announc.">
        <title>Draft Genome Sequence of Filamentous Marine Cyanobacterium Lyngbya confervoides Strain BDU141951.</title>
        <authorList>
            <person name="Chandrababunaidu M.M."/>
            <person name="Sen D."/>
            <person name="Tripathy S."/>
        </authorList>
    </citation>
    <scope>NUCLEOTIDE SEQUENCE [LARGE SCALE GENOMIC DNA]</scope>
    <source>
        <strain evidence="1 2">BDU141951</strain>
    </source>
</reference>
<organism evidence="1 2">
    <name type="scientific">Lyngbya confervoides BDU141951</name>
    <dbReference type="NCBI Taxonomy" id="1574623"/>
    <lineage>
        <taxon>Bacteria</taxon>
        <taxon>Bacillati</taxon>
        <taxon>Cyanobacteriota</taxon>
        <taxon>Cyanophyceae</taxon>
        <taxon>Oscillatoriophycideae</taxon>
        <taxon>Oscillatoriales</taxon>
        <taxon>Microcoleaceae</taxon>
        <taxon>Lyngbya</taxon>
    </lineage>
</organism>
<proteinExistence type="predicted"/>